<keyword evidence="9" id="KW-0443">Lipid metabolism</keyword>
<evidence type="ECO:0000256" key="12">
    <source>
        <dbReference type="ARBA" id="ARBA00023180"/>
    </source>
</evidence>
<dbReference type="InterPro" id="IPR046342">
    <property type="entry name" value="CBS_dom_sf"/>
</dbReference>
<dbReference type="AlphaFoldDB" id="A0A8C0RGB3"/>
<evidence type="ECO:0000313" key="16">
    <source>
        <dbReference type="Ensembl" id="ENSCAFP00030014985.1"/>
    </source>
</evidence>
<dbReference type="SUPFAM" id="SSF54631">
    <property type="entry name" value="CBS-domain pair"/>
    <property type="match status" value="1"/>
</dbReference>
<dbReference type="PANTHER" id="PTHR13780">
    <property type="entry name" value="AMP-ACTIVATED PROTEIN KINASE, GAMMA REGULATORY SUBUNIT"/>
    <property type="match status" value="1"/>
</dbReference>
<evidence type="ECO:0000313" key="17">
    <source>
        <dbReference type="Proteomes" id="UP000694429"/>
    </source>
</evidence>
<reference evidence="16" key="2">
    <citation type="submission" date="2025-08" db="UniProtKB">
        <authorList>
            <consortium name="Ensembl"/>
        </authorList>
    </citation>
    <scope>IDENTIFICATION</scope>
</reference>
<reference evidence="16" key="1">
    <citation type="submission" date="2019-03" db="EMBL/GenBank/DDBJ databases">
        <authorList>
            <person name="Warren W.C."/>
            <person name="Johnson G.S."/>
        </authorList>
    </citation>
    <scope>NUCLEOTIDE SEQUENCE [LARGE SCALE GENOMIC DNA]</scope>
    <source>
        <strain evidence="16">Basenji</strain>
    </source>
</reference>
<dbReference type="PANTHER" id="PTHR13780:SF38">
    <property type="entry name" value="5'-AMP-ACTIVATED PROTEIN KINASE SUBUNIT GAMMA-1"/>
    <property type="match status" value="1"/>
</dbReference>
<evidence type="ECO:0000256" key="14">
    <source>
        <dbReference type="PROSITE-ProRule" id="PRU00703"/>
    </source>
</evidence>
<evidence type="ECO:0000256" key="13">
    <source>
        <dbReference type="ARBA" id="ARBA00025878"/>
    </source>
</evidence>
<dbReference type="GO" id="GO:0006633">
    <property type="term" value="P:fatty acid biosynthetic process"/>
    <property type="evidence" value="ECO:0007669"/>
    <property type="project" value="UniProtKB-KW"/>
</dbReference>
<evidence type="ECO:0000256" key="8">
    <source>
        <dbReference type="ARBA" id="ARBA00022840"/>
    </source>
</evidence>
<keyword evidence="12" id="KW-0325">Glycoprotein</keyword>
<dbReference type="Pfam" id="PF00571">
    <property type="entry name" value="CBS"/>
    <property type="match status" value="1"/>
</dbReference>
<keyword evidence="6" id="KW-0547">Nucleotide-binding</keyword>
<keyword evidence="4" id="KW-0597">Phosphoprotein</keyword>
<keyword evidence="7" id="KW-0276">Fatty acid metabolism</keyword>
<dbReference type="Gene3D" id="3.10.580.10">
    <property type="entry name" value="CBS-domain"/>
    <property type="match status" value="2"/>
</dbReference>
<dbReference type="GO" id="GO:0005829">
    <property type="term" value="C:cytosol"/>
    <property type="evidence" value="ECO:0007669"/>
    <property type="project" value="UniProtKB-ARBA"/>
</dbReference>
<proteinExistence type="inferred from homology"/>
<dbReference type="GO" id="GO:0005524">
    <property type="term" value="F:ATP binding"/>
    <property type="evidence" value="ECO:0007669"/>
    <property type="project" value="UniProtKB-KW"/>
</dbReference>
<accession>A0A8C0RGB3</accession>
<name>A0A8C0RGB3_CANLF</name>
<keyword evidence="10 14" id="KW-0129">CBS domain</keyword>
<keyword evidence="3" id="KW-0444">Lipid biosynthesis</keyword>
<evidence type="ECO:0000256" key="11">
    <source>
        <dbReference type="ARBA" id="ARBA00023160"/>
    </source>
</evidence>
<keyword evidence="5" id="KW-0677">Repeat</keyword>
<dbReference type="PROSITE" id="PS51371">
    <property type="entry name" value="CBS"/>
    <property type="match status" value="1"/>
</dbReference>
<dbReference type="InterPro" id="IPR000644">
    <property type="entry name" value="CBS_dom"/>
</dbReference>
<evidence type="ECO:0000256" key="7">
    <source>
        <dbReference type="ARBA" id="ARBA00022832"/>
    </source>
</evidence>
<evidence type="ECO:0000256" key="1">
    <source>
        <dbReference type="ARBA" id="ARBA00006750"/>
    </source>
</evidence>
<evidence type="ECO:0000256" key="2">
    <source>
        <dbReference type="ARBA" id="ARBA00018007"/>
    </source>
</evidence>
<protein>
    <recommendedName>
        <fullName evidence="2">5'-AMP-activated protein kinase subunit gamma-1</fullName>
    </recommendedName>
</protein>
<keyword evidence="8" id="KW-0067">ATP-binding</keyword>
<comment type="subunit">
    <text evidence="13">AMPK is a heterotrimer of an alpha catalytic subunit (PRKAA1 or PRKAA2), a beta (PRKAB1 or PRKAB2) and a gamma non-catalytic subunits (PRKAG1, PRKAG2 or PRKAG3). Interacts with FNIP1 and FNIP2.</text>
</comment>
<organism evidence="16 17">
    <name type="scientific">Canis lupus familiaris</name>
    <name type="common">Dog</name>
    <name type="synonym">Canis familiaris</name>
    <dbReference type="NCBI Taxonomy" id="9615"/>
    <lineage>
        <taxon>Eukaryota</taxon>
        <taxon>Metazoa</taxon>
        <taxon>Chordata</taxon>
        <taxon>Craniata</taxon>
        <taxon>Vertebrata</taxon>
        <taxon>Euteleostomi</taxon>
        <taxon>Mammalia</taxon>
        <taxon>Eutheria</taxon>
        <taxon>Laurasiatheria</taxon>
        <taxon>Carnivora</taxon>
        <taxon>Caniformia</taxon>
        <taxon>Canidae</taxon>
        <taxon>Canis</taxon>
    </lineage>
</organism>
<evidence type="ECO:0000256" key="4">
    <source>
        <dbReference type="ARBA" id="ARBA00022553"/>
    </source>
</evidence>
<dbReference type="SMART" id="SM00116">
    <property type="entry name" value="CBS"/>
    <property type="match status" value="1"/>
</dbReference>
<dbReference type="Proteomes" id="UP000694429">
    <property type="component" value="Chromosome 10"/>
</dbReference>
<sequence>KREDLEETPESNSSVYPFFRRFHCCCGLIPTSSKSVVLDMSLQVEEASFASVTSGMRSFVGMLTIINTLHRCRKSALKNIYELKEHKSETQRKVYQQVSFKPLVCIFPNATSSDAVSSSAQNKIHRLPVVDPESGNTLYILTLKGLPKFPKFIMEFPKPEFMSKPLEELQIGTSAHVATACTTTPVCVALGIFVQHRVDWKGRVVDVRSKFDAVGLAVEKTYVNLDVSVAQALHH</sequence>
<keyword evidence="11" id="KW-0275">Fatty acid biosynthesis</keyword>
<dbReference type="Ensembl" id="ENSCAFT00030017151.1">
    <property type="protein sequence ID" value="ENSCAFP00030014985.1"/>
    <property type="gene ID" value="ENSCAFG00030009245.1"/>
</dbReference>
<feature type="domain" description="CBS" evidence="15">
    <location>
        <begin position="98"/>
        <end position="160"/>
    </location>
</feature>
<dbReference type="InterPro" id="IPR050511">
    <property type="entry name" value="AMPK_gamma/SDS23_families"/>
</dbReference>
<evidence type="ECO:0000256" key="5">
    <source>
        <dbReference type="ARBA" id="ARBA00022737"/>
    </source>
</evidence>
<evidence type="ECO:0000256" key="9">
    <source>
        <dbReference type="ARBA" id="ARBA00023098"/>
    </source>
</evidence>
<evidence type="ECO:0000256" key="6">
    <source>
        <dbReference type="ARBA" id="ARBA00022741"/>
    </source>
</evidence>
<evidence type="ECO:0000256" key="10">
    <source>
        <dbReference type="ARBA" id="ARBA00023122"/>
    </source>
</evidence>
<evidence type="ECO:0000256" key="3">
    <source>
        <dbReference type="ARBA" id="ARBA00022516"/>
    </source>
</evidence>
<evidence type="ECO:0000259" key="15">
    <source>
        <dbReference type="PROSITE" id="PS51371"/>
    </source>
</evidence>
<comment type="similarity">
    <text evidence="1">Belongs to the 5'-AMP-activated protein kinase gamma subunit family.</text>
</comment>